<gene>
    <name evidence="8" type="ORF">LUZ63_003629</name>
</gene>
<dbReference type="InterPro" id="IPR044982">
    <property type="entry name" value="AtOFT1-like"/>
</dbReference>
<protein>
    <recommendedName>
        <fullName evidence="6">O-fucosyltransferase family protein</fullName>
    </recommendedName>
</protein>
<evidence type="ECO:0000256" key="7">
    <source>
        <dbReference type="SAM" id="Phobius"/>
    </source>
</evidence>
<dbReference type="AlphaFoldDB" id="A0A9Q0D1P4"/>
<dbReference type="PANTHER" id="PTHR37220:SF1">
    <property type="entry name" value="O-FUCOSYLTRANSFERASE 23"/>
    <property type="match status" value="1"/>
</dbReference>
<dbReference type="Pfam" id="PF10250">
    <property type="entry name" value="O-FucT"/>
    <property type="match status" value="1"/>
</dbReference>
<keyword evidence="5" id="KW-0119">Carbohydrate metabolism</keyword>
<accession>A0A9Q0D1P4</accession>
<dbReference type="CDD" id="cd11296">
    <property type="entry name" value="O-FucT_like"/>
    <property type="match status" value="1"/>
</dbReference>
<dbReference type="OrthoDB" id="10050276at2759"/>
<dbReference type="PANTHER" id="PTHR37220">
    <property type="entry name" value="O-FUCOSYLTRANSFERASE 23"/>
    <property type="match status" value="1"/>
</dbReference>
<dbReference type="Gene3D" id="3.40.50.11350">
    <property type="match status" value="1"/>
</dbReference>
<evidence type="ECO:0000313" key="9">
    <source>
        <dbReference type="Proteomes" id="UP001151287"/>
    </source>
</evidence>
<dbReference type="Proteomes" id="UP001151287">
    <property type="component" value="Unassembled WGS sequence"/>
</dbReference>
<organism evidence="8 9">
    <name type="scientific">Rhynchospora breviuscula</name>
    <dbReference type="NCBI Taxonomy" id="2022672"/>
    <lineage>
        <taxon>Eukaryota</taxon>
        <taxon>Viridiplantae</taxon>
        <taxon>Streptophyta</taxon>
        <taxon>Embryophyta</taxon>
        <taxon>Tracheophyta</taxon>
        <taxon>Spermatophyta</taxon>
        <taxon>Magnoliopsida</taxon>
        <taxon>Liliopsida</taxon>
        <taxon>Poales</taxon>
        <taxon>Cyperaceae</taxon>
        <taxon>Cyperoideae</taxon>
        <taxon>Rhynchosporeae</taxon>
        <taxon>Rhynchospora</taxon>
    </lineage>
</organism>
<proteinExistence type="inferred from homology"/>
<evidence type="ECO:0000256" key="5">
    <source>
        <dbReference type="ARBA" id="ARBA00023277"/>
    </source>
</evidence>
<comment type="caution">
    <text evidence="8">The sequence shown here is derived from an EMBL/GenBank/DDBJ whole genome shotgun (WGS) entry which is preliminary data.</text>
</comment>
<sequence length="445" mass="51045">MGWANWRVRSNDFQIKPIIAIVIFIVLLRTILTASPSLAWFEQMISTYGATHSSKTNLRADVRKDKFLEVPQIVWGLNNQKIALARSLLTARFLNRTLLMPSFSASLIYKEVELLQPMQFNKIFDFEKFNSICDGFVQLGQYSELSNKTDPFVIQKGSGRKWTKERDLRHLKEIVNDNKVHDLELVRIEGKNPFLWQDHWPVRDYAEILGCLVLINEIENDVVKVISKIGEISLKAKNNTNTSGSNPVVPYMAVHMRIEKDWMIHCKKWEQRSRLNQICSSKTEILDRVSHITGVNPPAVVYLAIADSLLEDDSVLEGWKVGLMPYEKKRLGVWGIYKKYPYLIQSAIDFEVCSRADIFVGNTYSTFSSLVVLSRTHKLLKLGFTDLCRNYDQLAIRFISYAYNILGDKNGAPKQWSTDMADSNLLKISFGTNNISCDANMSNRQ</sequence>
<evidence type="ECO:0000256" key="6">
    <source>
        <dbReference type="ARBA" id="ARBA00030350"/>
    </source>
</evidence>
<keyword evidence="7" id="KW-0812">Transmembrane</keyword>
<evidence type="ECO:0000256" key="3">
    <source>
        <dbReference type="ARBA" id="ARBA00022679"/>
    </source>
</evidence>
<comment type="similarity">
    <text evidence="1">Belongs to the glycosyltransferase GT106 family.</text>
</comment>
<keyword evidence="4" id="KW-0294">Fucose metabolism</keyword>
<name>A0A9Q0D1P4_9POAL</name>
<evidence type="ECO:0000256" key="4">
    <source>
        <dbReference type="ARBA" id="ARBA00023253"/>
    </source>
</evidence>
<dbReference type="EMBL" id="JAMQYH010000001">
    <property type="protein sequence ID" value="KAJ1703850.1"/>
    <property type="molecule type" value="Genomic_DNA"/>
</dbReference>
<evidence type="ECO:0000313" key="8">
    <source>
        <dbReference type="EMBL" id="KAJ1703850.1"/>
    </source>
</evidence>
<keyword evidence="2" id="KW-0328">Glycosyltransferase</keyword>
<reference evidence="8" key="1">
    <citation type="journal article" date="2022" name="Cell">
        <title>Repeat-based holocentromeres influence genome architecture and karyotype evolution.</title>
        <authorList>
            <person name="Hofstatter P.G."/>
            <person name="Thangavel G."/>
            <person name="Lux T."/>
            <person name="Neumann P."/>
            <person name="Vondrak T."/>
            <person name="Novak P."/>
            <person name="Zhang M."/>
            <person name="Costa L."/>
            <person name="Castellani M."/>
            <person name="Scott A."/>
            <person name="Toegelov H."/>
            <person name="Fuchs J."/>
            <person name="Mata-Sucre Y."/>
            <person name="Dias Y."/>
            <person name="Vanzela A.L.L."/>
            <person name="Huettel B."/>
            <person name="Almeida C.C.S."/>
            <person name="Simkova H."/>
            <person name="Souza G."/>
            <person name="Pedrosa-Harand A."/>
            <person name="Macas J."/>
            <person name="Mayer K.F.X."/>
            <person name="Houben A."/>
            <person name="Marques A."/>
        </authorList>
    </citation>
    <scope>NUCLEOTIDE SEQUENCE</scope>
    <source>
        <strain evidence="8">RhyBre1mFocal</strain>
    </source>
</reference>
<evidence type="ECO:0000256" key="1">
    <source>
        <dbReference type="ARBA" id="ARBA00007737"/>
    </source>
</evidence>
<keyword evidence="3" id="KW-0808">Transferase</keyword>
<evidence type="ECO:0000256" key="2">
    <source>
        <dbReference type="ARBA" id="ARBA00022676"/>
    </source>
</evidence>
<dbReference type="GO" id="GO:0009875">
    <property type="term" value="P:pollen-pistil interaction"/>
    <property type="evidence" value="ECO:0007669"/>
    <property type="project" value="InterPro"/>
</dbReference>
<keyword evidence="7" id="KW-0472">Membrane</keyword>
<dbReference type="GO" id="GO:0016757">
    <property type="term" value="F:glycosyltransferase activity"/>
    <property type="evidence" value="ECO:0007669"/>
    <property type="project" value="UniProtKB-KW"/>
</dbReference>
<dbReference type="GO" id="GO:0006004">
    <property type="term" value="P:fucose metabolic process"/>
    <property type="evidence" value="ECO:0007669"/>
    <property type="project" value="UniProtKB-KW"/>
</dbReference>
<dbReference type="InterPro" id="IPR019378">
    <property type="entry name" value="GDP-Fuc_O-FucTrfase"/>
</dbReference>
<feature type="transmembrane region" description="Helical" evidence="7">
    <location>
        <begin position="18"/>
        <end position="41"/>
    </location>
</feature>
<keyword evidence="9" id="KW-1185">Reference proteome</keyword>
<keyword evidence="7" id="KW-1133">Transmembrane helix</keyword>